<keyword evidence="2" id="KW-1185">Reference proteome</keyword>
<reference evidence="3" key="1">
    <citation type="journal article" date="2019" name="Mol. Biol. Evol.">
        <title>Blast fungal genomes show frequent chromosomal changes, gene gains and losses, and effector gene turnover.</title>
        <authorList>
            <person name="Gomez Luciano L.B."/>
            <person name="Jason Tsai I."/>
            <person name="Chuma I."/>
            <person name="Tosa Y."/>
            <person name="Chen Y.H."/>
            <person name="Li J.Y."/>
            <person name="Li M.Y."/>
            <person name="Jade Lu M.Y."/>
            <person name="Nakayashiki H."/>
            <person name="Li W.H."/>
        </authorList>
    </citation>
    <scope>NUCLEOTIDE SEQUENCE</scope>
    <source>
        <strain evidence="3">NI907</strain>
    </source>
</reference>
<protein>
    <submittedName>
        <fullName evidence="3">Uncharacterized protein</fullName>
    </submittedName>
</protein>
<reference evidence="3" key="3">
    <citation type="submission" date="2025-08" db="UniProtKB">
        <authorList>
            <consortium name="RefSeq"/>
        </authorList>
    </citation>
    <scope>IDENTIFICATION</scope>
    <source>
        <strain evidence="3">NI907</strain>
    </source>
</reference>
<dbReference type="RefSeq" id="XP_030978106.1">
    <property type="nucleotide sequence ID" value="XM_031129671.1"/>
</dbReference>
<evidence type="ECO:0000313" key="3">
    <source>
        <dbReference type="RefSeq" id="XP_030978106.1"/>
    </source>
</evidence>
<dbReference type="AlphaFoldDB" id="A0A6P8AT64"/>
<dbReference type="GeneID" id="41964579"/>
<evidence type="ECO:0000313" key="2">
    <source>
        <dbReference type="Proteomes" id="UP000515153"/>
    </source>
</evidence>
<organism evidence="2 3">
    <name type="scientific">Pyricularia grisea</name>
    <name type="common">Crabgrass-specific blast fungus</name>
    <name type="synonym">Magnaporthe grisea</name>
    <dbReference type="NCBI Taxonomy" id="148305"/>
    <lineage>
        <taxon>Eukaryota</taxon>
        <taxon>Fungi</taxon>
        <taxon>Dikarya</taxon>
        <taxon>Ascomycota</taxon>
        <taxon>Pezizomycotina</taxon>
        <taxon>Sordariomycetes</taxon>
        <taxon>Sordariomycetidae</taxon>
        <taxon>Magnaporthales</taxon>
        <taxon>Pyriculariaceae</taxon>
        <taxon>Pyricularia</taxon>
    </lineage>
</organism>
<dbReference type="Proteomes" id="UP000515153">
    <property type="component" value="Unplaced"/>
</dbReference>
<proteinExistence type="predicted"/>
<dbReference type="KEGG" id="pgri:PgNI_09689"/>
<name>A0A6P8AT64_PYRGI</name>
<gene>
    <name evidence="3" type="ORF">PgNI_09689</name>
</gene>
<reference evidence="3" key="2">
    <citation type="submission" date="2019-10" db="EMBL/GenBank/DDBJ databases">
        <authorList>
            <consortium name="NCBI Genome Project"/>
        </authorList>
    </citation>
    <scope>NUCLEOTIDE SEQUENCE</scope>
    <source>
        <strain evidence="3">NI907</strain>
    </source>
</reference>
<accession>A0A6P8AT64</accession>
<sequence>MRRITASPSHLATTFDARRHVVCTITTCRFGRACGGQSHHLCKGERAVDRVAGAPLRSLQECWLLRPDEPRPGFSNSPGIVSPVSATKEKQKKKGDFQVRH</sequence>
<evidence type="ECO:0000256" key="1">
    <source>
        <dbReference type="SAM" id="MobiDB-lite"/>
    </source>
</evidence>
<feature type="region of interest" description="Disordered" evidence="1">
    <location>
        <begin position="69"/>
        <end position="101"/>
    </location>
</feature>